<dbReference type="InterPro" id="IPR052200">
    <property type="entry name" value="Protoporphyrinogen_IX_DH"/>
</dbReference>
<dbReference type="AlphaFoldDB" id="E2ZA21"/>
<dbReference type="EMBL" id="AECS01000010">
    <property type="protein sequence ID" value="EFQ04783.1"/>
    <property type="molecule type" value="Genomic_DNA"/>
</dbReference>
<dbReference type="PANTHER" id="PTHR38030">
    <property type="entry name" value="PROTOPORPHYRINOGEN IX DEHYDROGENASE [MENAQUINONE]"/>
    <property type="match status" value="1"/>
</dbReference>
<dbReference type="InterPro" id="IPR001226">
    <property type="entry name" value="Flavodoxin_CS"/>
</dbReference>
<dbReference type="PANTHER" id="PTHR38030:SF2">
    <property type="entry name" value="PROTOPORPHYRINOGEN IX DEHYDROGENASE [QUINONE]"/>
    <property type="match status" value="1"/>
</dbReference>
<proteinExistence type="predicted"/>
<dbReference type="eggNOG" id="COG0716">
    <property type="taxonomic scope" value="Bacteria"/>
</dbReference>
<dbReference type="HOGENOM" id="CLU_098259_1_0_9"/>
<organism evidence="3 4">
    <name type="scientific">Megasphaera micronuciformis F0359</name>
    <dbReference type="NCBI Taxonomy" id="706434"/>
    <lineage>
        <taxon>Bacteria</taxon>
        <taxon>Bacillati</taxon>
        <taxon>Bacillota</taxon>
        <taxon>Negativicutes</taxon>
        <taxon>Veillonellales</taxon>
        <taxon>Veillonellaceae</taxon>
        <taxon>Megasphaera</taxon>
    </lineage>
</organism>
<dbReference type="STRING" id="706434.HMPREF9429_00279"/>
<reference evidence="3 4" key="1">
    <citation type="submission" date="2010-08" db="EMBL/GenBank/DDBJ databases">
        <authorList>
            <person name="Weinstock G."/>
            <person name="Sodergren E."/>
            <person name="Clifton S."/>
            <person name="Fulton L."/>
            <person name="Fulton B."/>
            <person name="Courtney L."/>
            <person name="Fronick C."/>
            <person name="Harrison M."/>
            <person name="Strong C."/>
            <person name="Farmer C."/>
            <person name="Delahaunty K."/>
            <person name="Markovic C."/>
            <person name="Hall O."/>
            <person name="Minx P."/>
            <person name="Tomlinson C."/>
            <person name="Mitreva M."/>
            <person name="Hou S."/>
            <person name="Chen J."/>
            <person name="Wollam A."/>
            <person name="Pepin K.H."/>
            <person name="Johnson M."/>
            <person name="Bhonagiri V."/>
            <person name="Zhang X."/>
            <person name="Suruliraj S."/>
            <person name="Warren W."/>
            <person name="Chinwalla A."/>
            <person name="Mardis E.R."/>
            <person name="Wilson R.K."/>
        </authorList>
    </citation>
    <scope>NUCLEOTIDE SEQUENCE [LARGE SCALE GENOMIC DNA]</scope>
    <source>
        <strain evidence="3 4">F0359</strain>
    </source>
</reference>
<protein>
    <submittedName>
        <fullName evidence="3">Flavodoxin family protein</fullName>
    </submittedName>
</protein>
<dbReference type="GO" id="GO:0010181">
    <property type="term" value="F:FMN binding"/>
    <property type="evidence" value="ECO:0007669"/>
    <property type="project" value="InterPro"/>
</dbReference>
<sequence length="181" mass="19429">MIFQEDECMKYMVVYSSRTGNTKKVAEAIVSALPEGTPCVAAAEAPTDLSSYDCVFAGFWVDKGTADEEAKKVLETLTAKKVAVFATLGANPASEHAHKCLVSATELVPAHTEVVDSFICQGAVDPKLIEMMYKRFPADSPHGKNPESEARHAEAAKHPDEADLAAARAFAVRVTKKVSEA</sequence>
<evidence type="ECO:0000256" key="1">
    <source>
        <dbReference type="SAM" id="MobiDB-lite"/>
    </source>
</evidence>
<keyword evidence="4" id="KW-1185">Reference proteome</keyword>
<feature type="domain" description="Flavodoxin-like" evidence="2">
    <location>
        <begin position="13"/>
        <end position="171"/>
    </location>
</feature>
<evidence type="ECO:0000313" key="3">
    <source>
        <dbReference type="EMBL" id="EFQ04783.1"/>
    </source>
</evidence>
<dbReference type="GO" id="GO:0016651">
    <property type="term" value="F:oxidoreductase activity, acting on NAD(P)H"/>
    <property type="evidence" value="ECO:0007669"/>
    <property type="project" value="UniProtKB-ARBA"/>
</dbReference>
<dbReference type="GO" id="GO:0006783">
    <property type="term" value="P:heme biosynthetic process"/>
    <property type="evidence" value="ECO:0007669"/>
    <property type="project" value="TreeGrafter"/>
</dbReference>
<comment type="caution">
    <text evidence="3">The sequence shown here is derived from an EMBL/GenBank/DDBJ whole genome shotgun (WGS) entry which is preliminary data.</text>
</comment>
<dbReference type="Proteomes" id="UP000003195">
    <property type="component" value="Unassembled WGS sequence"/>
</dbReference>
<dbReference type="InterPro" id="IPR029039">
    <property type="entry name" value="Flavoprotein-like_sf"/>
</dbReference>
<feature type="region of interest" description="Disordered" evidence="1">
    <location>
        <begin position="138"/>
        <end position="160"/>
    </location>
</feature>
<evidence type="ECO:0000313" key="4">
    <source>
        <dbReference type="Proteomes" id="UP000003195"/>
    </source>
</evidence>
<gene>
    <name evidence="3" type="ORF">HMPREF9429_00279</name>
</gene>
<dbReference type="PROSITE" id="PS00201">
    <property type="entry name" value="FLAVODOXIN"/>
    <property type="match status" value="1"/>
</dbReference>
<dbReference type="InterPro" id="IPR008254">
    <property type="entry name" value="Flavodoxin/NO_synth"/>
</dbReference>
<evidence type="ECO:0000259" key="2">
    <source>
        <dbReference type="Pfam" id="PF12641"/>
    </source>
</evidence>
<dbReference type="GO" id="GO:0070819">
    <property type="term" value="F:menaquinone-dependent protoporphyrinogen oxidase activity"/>
    <property type="evidence" value="ECO:0007669"/>
    <property type="project" value="TreeGrafter"/>
</dbReference>
<name>E2ZA21_9FIRM</name>
<dbReference type="Gene3D" id="3.40.50.360">
    <property type="match status" value="1"/>
</dbReference>
<accession>E2ZA21</accession>
<dbReference type="Pfam" id="PF12641">
    <property type="entry name" value="Flavodoxin_3"/>
    <property type="match status" value="1"/>
</dbReference>
<dbReference type="SUPFAM" id="SSF52218">
    <property type="entry name" value="Flavoproteins"/>
    <property type="match status" value="1"/>
</dbReference>
<dbReference type="GO" id="GO:0009055">
    <property type="term" value="F:electron transfer activity"/>
    <property type="evidence" value="ECO:0007669"/>
    <property type="project" value="InterPro"/>
</dbReference>